<sequence length="104" mass="10610">MPTNGSAPAAASRLVRSTQCGPEETVKGRIPLTVTASISAEGGVLAPDSQRQHQPVHQHPPLGQVRRGARAVSALRAVLSAILTKPCTTPARATKAGPASCGAR</sequence>
<evidence type="ECO:0000313" key="2">
    <source>
        <dbReference type="EMBL" id="GAA3695951.1"/>
    </source>
</evidence>
<proteinExistence type="predicted"/>
<feature type="region of interest" description="Disordered" evidence="1">
    <location>
        <begin position="1"/>
        <end position="21"/>
    </location>
</feature>
<gene>
    <name evidence="2" type="ORF">GCM10023081_36370</name>
</gene>
<dbReference type="EMBL" id="BAABEO010000024">
    <property type="protein sequence ID" value="GAA3695951.1"/>
    <property type="molecule type" value="Genomic_DNA"/>
</dbReference>
<comment type="caution">
    <text evidence="2">The sequence shown here is derived from an EMBL/GenBank/DDBJ whole genome shotgun (WGS) entry which is preliminary data.</text>
</comment>
<organism evidence="2 3">
    <name type="scientific">Arthrobacter ginkgonis</name>
    <dbReference type="NCBI Taxonomy" id="1630594"/>
    <lineage>
        <taxon>Bacteria</taxon>
        <taxon>Bacillati</taxon>
        <taxon>Actinomycetota</taxon>
        <taxon>Actinomycetes</taxon>
        <taxon>Micrococcales</taxon>
        <taxon>Micrococcaceae</taxon>
        <taxon>Arthrobacter</taxon>
    </lineage>
</organism>
<feature type="compositionally biased region" description="Low complexity" evidence="1">
    <location>
        <begin position="52"/>
        <end position="61"/>
    </location>
</feature>
<keyword evidence="3" id="KW-1185">Reference proteome</keyword>
<evidence type="ECO:0000313" key="3">
    <source>
        <dbReference type="Proteomes" id="UP001500752"/>
    </source>
</evidence>
<reference evidence="3" key="1">
    <citation type="journal article" date="2019" name="Int. J. Syst. Evol. Microbiol.">
        <title>The Global Catalogue of Microorganisms (GCM) 10K type strain sequencing project: providing services to taxonomists for standard genome sequencing and annotation.</title>
        <authorList>
            <consortium name="The Broad Institute Genomics Platform"/>
            <consortium name="The Broad Institute Genome Sequencing Center for Infectious Disease"/>
            <person name="Wu L."/>
            <person name="Ma J."/>
        </authorList>
    </citation>
    <scope>NUCLEOTIDE SEQUENCE [LARGE SCALE GENOMIC DNA]</scope>
    <source>
        <strain evidence="3">JCM 30742</strain>
    </source>
</reference>
<dbReference type="Proteomes" id="UP001500752">
    <property type="component" value="Unassembled WGS sequence"/>
</dbReference>
<protein>
    <submittedName>
        <fullName evidence="2">Uncharacterized protein</fullName>
    </submittedName>
</protein>
<name>A0ABP7CYN3_9MICC</name>
<evidence type="ECO:0000256" key="1">
    <source>
        <dbReference type="SAM" id="MobiDB-lite"/>
    </source>
</evidence>
<accession>A0ABP7CYN3</accession>
<feature type="region of interest" description="Disordered" evidence="1">
    <location>
        <begin position="45"/>
        <end position="64"/>
    </location>
</feature>